<feature type="region of interest" description="Disordered" evidence="1">
    <location>
        <begin position="1"/>
        <end position="25"/>
    </location>
</feature>
<evidence type="ECO:0000313" key="3">
    <source>
        <dbReference type="Proteomes" id="UP001360953"/>
    </source>
</evidence>
<proteinExistence type="predicted"/>
<gene>
    <name evidence="2" type="ORF">J3D65DRAFT_22731</name>
</gene>
<sequence>MMQLGGPRAEARQGRIPTSAGPMPSYRGKFDVCQDSHGDSLSSTSEMGEHPGSPSVLRFCFHFFFLFSPTAALCSLQLGGSLTTSPPVCLRPSNRPSCGLCQLIPPPPKSRRAGAWYQLKLTPICSGIPIQTPSVPVVANRRVKPWQPPTHHHRFAAAQDAGCRCGTSTKAPTAAAHARMHAPNRHPASTVTTARGDVRSGRTPTLLENPSISIRRCAADLARIDQQLFSLATASFPLRLCPAFSTHYPSFLIPTAHSHPRHHSLARQINSKPRSRRSPSRILASPFGP</sequence>
<dbReference type="Proteomes" id="UP001360953">
    <property type="component" value="Unassembled WGS sequence"/>
</dbReference>
<protein>
    <submittedName>
        <fullName evidence="2">Uncharacterized protein</fullName>
    </submittedName>
</protein>
<evidence type="ECO:0000313" key="2">
    <source>
        <dbReference type="EMBL" id="KAK7544512.1"/>
    </source>
</evidence>
<comment type="caution">
    <text evidence="2">The sequence shown here is derived from an EMBL/GenBank/DDBJ whole genome shotgun (WGS) entry which is preliminary data.</text>
</comment>
<dbReference type="GeneID" id="92027547"/>
<feature type="region of interest" description="Disordered" evidence="1">
    <location>
        <begin position="179"/>
        <end position="204"/>
    </location>
</feature>
<name>A0ABR1M9G6_9PEZI</name>
<feature type="region of interest" description="Disordered" evidence="1">
    <location>
        <begin position="255"/>
        <end position="289"/>
    </location>
</feature>
<organism evidence="2 3">
    <name type="scientific">Phyllosticta citribraziliensis</name>
    <dbReference type="NCBI Taxonomy" id="989973"/>
    <lineage>
        <taxon>Eukaryota</taxon>
        <taxon>Fungi</taxon>
        <taxon>Dikarya</taxon>
        <taxon>Ascomycota</taxon>
        <taxon>Pezizomycotina</taxon>
        <taxon>Dothideomycetes</taxon>
        <taxon>Dothideomycetes incertae sedis</taxon>
        <taxon>Botryosphaeriales</taxon>
        <taxon>Phyllostictaceae</taxon>
        <taxon>Phyllosticta</taxon>
    </lineage>
</organism>
<dbReference type="EMBL" id="JBBPEH010000001">
    <property type="protein sequence ID" value="KAK7544512.1"/>
    <property type="molecule type" value="Genomic_DNA"/>
</dbReference>
<keyword evidence="3" id="KW-1185">Reference proteome</keyword>
<accession>A0ABR1M9G6</accession>
<reference evidence="2 3" key="1">
    <citation type="submission" date="2024-04" db="EMBL/GenBank/DDBJ databases">
        <title>Phyllosticta paracitricarpa is synonymous to the EU quarantine fungus P. citricarpa based on phylogenomic analyses.</title>
        <authorList>
            <consortium name="Lawrence Berkeley National Laboratory"/>
            <person name="Van ingen-buijs V.A."/>
            <person name="Van westerhoven A.C."/>
            <person name="Haridas S."/>
            <person name="Skiadas P."/>
            <person name="Martin F."/>
            <person name="Groenewald J.Z."/>
            <person name="Crous P.W."/>
            <person name="Seidl M.F."/>
        </authorList>
    </citation>
    <scope>NUCLEOTIDE SEQUENCE [LARGE SCALE GENOMIC DNA]</scope>
    <source>
        <strain evidence="2 3">CPC 17464</strain>
    </source>
</reference>
<evidence type="ECO:0000256" key="1">
    <source>
        <dbReference type="SAM" id="MobiDB-lite"/>
    </source>
</evidence>
<dbReference type="RefSeq" id="XP_066659747.1">
    <property type="nucleotide sequence ID" value="XM_066794641.1"/>
</dbReference>